<reference evidence="1 2" key="1">
    <citation type="submission" date="2020-02" db="EMBL/GenBank/DDBJ databases">
        <authorList>
            <person name="Ma Q."/>
            <person name="Huang Y."/>
            <person name="Song X."/>
            <person name="Pei D."/>
        </authorList>
    </citation>
    <scope>NUCLEOTIDE SEQUENCE [LARGE SCALE GENOMIC DNA]</scope>
    <source>
        <strain evidence="1">Sxm20200214</strain>
        <tissue evidence="1">Leaf</tissue>
    </source>
</reference>
<evidence type="ECO:0000313" key="2">
    <source>
        <dbReference type="Proteomes" id="UP000886595"/>
    </source>
</evidence>
<dbReference type="GO" id="GO:0005634">
    <property type="term" value="C:nucleus"/>
    <property type="evidence" value="ECO:0007669"/>
    <property type="project" value="TreeGrafter"/>
</dbReference>
<dbReference type="Gene3D" id="3.10.20.90">
    <property type="entry name" value="Phosphatidylinositol 3-kinase Catalytic Subunit, Chain A, domain 1"/>
    <property type="match status" value="1"/>
</dbReference>
<name>A0A8X7W6T5_BRACI</name>
<accession>A0A8X7W6T5</accession>
<dbReference type="AlphaFoldDB" id="A0A8X7W6T5"/>
<dbReference type="OrthoDB" id="10251089at2759"/>
<sequence length="145" mass="16685">MISTASPTLTNPNHSISSLNLSHRFMLYLAYEGERTIRGHYVKRGGLMYGNVSEEGHVEVNFIYEPPHQGMEDNLILMRDIEEKKRVEAITLGLGMRKLHSESELKEWVTAVVKLEINEDGGADVHFKAFQMSDMYVRLFREGWL</sequence>
<proteinExistence type="predicted"/>
<dbReference type="GO" id="GO:0043130">
    <property type="term" value="F:ubiquitin binding"/>
    <property type="evidence" value="ECO:0007669"/>
    <property type="project" value="TreeGrafter"/>
</dbReference>
<evidence type="ECO:0000313" key="1">
    <source>
        <dbReference type="EMBL" id="KAG2324576.1"/>
    </source>
</evidence>
<organism evidence="1 2">
    <name type="scientific">Brassica carinata</name>
    <name type="common">Ethiopian mustard</name>
    <name type="synonym">Abyssinian cabbage</name>
    <dbReference type="NCBI Taxonomy" id="52824"/>
    <lineage>
        <taxon>Eukaryota</taxon>
        <taxon>Viridiplantae</taxon>
        <taxon>Streptophyta</taxon>
        <taxon>Embryophyta</taxon>
        <taxon>Tracheophyta</taxon>
        <taxon>Spermatophyta</taxon>
        <taxon>Magnoliopsida</taxon>
        <taxon>eudicotyledons</taxon>
        <taxon>Gunneridae</taxon>
        <taxon>Pentapetalae</taxon>
        <taxon>rosids</taxon>
        <taxon>malvids</taxon>
        <taxon>Brassicales</taxon>
        <taxon>Brassicaceae</taxon>
        <taxon>Brassiceae</taxon>
        <taxon>Brassica</taxon>
    </lineage>
</organism>
<gene>
    <name evidence="1" type="ORF">Bca52824_007304</name>
</gene>
<dbReference type="EMBL" id="JAAMPC010000002">
    <property type="protein sequence ID" value="KAG2324576.1"/>
    <property type="molecule type" value="Genomic_DNA"/>
</dbReference>
<dbReference type="InterPro" id="IPR016563">
    <property type="entry name" value="Npl4"/>
</dbReference>
<comment type="caution">
    <text evidence="1">The sequence shown here is derived from an EMBL/GenBank/DDBJ whole genome shotgun (WGS) entry which is preliminary data.</text>
</comment>
<keyword evidence="2" id="KW-1185">Reference proteome</keyword>
<protein>
    <submittedName>
        <fullName evidence="1">Uncharacterized protein</fullName>
    </submittedName>
</protein>
<dbReference type="PANTHER" id="PTHR12710:SF0">
    <property type="entry name" value="NUCLEAR PROTEIN LOCALIZATION PROTEIN 4 HOMOLOG"/>
    <property type="match status" value="1"/>
</dbReference>
<dbReference type="GO" id="GO:0006511">
    <property type="term" value="P:ubiquitin-dependent protein catabolic process"/>
    <property type="evidence" value="ECO:0007669"/>
    <property type="project" value="InterPro"/>
</dbReference>
<dbReference type="PANTHER" id="PTHR12710">
    <property type="entry name" value="NUCLEAR PROTEIN LOCALIZATION 4"/>
    <property type="match status" value="1"/>
</dbReference>
<dbReference type="GO" id="GO:0031625">
    <property type="term" value="F:ubiquitin protein ligase binding"/>
    <property type="evidence" value="ECO:0007669"/>
    <property type="project" value="TreeGrafter"/>
</dbReference>
<dbReference type="Proteomes" id="UP000886595">
    <property type="component" value="Unassembled WGS sequence"/>
</dbReference>